<dbReference type="GeneID" id="17311353"/>
<dbReference type="EMBL" id="JH992967">
    <property type="protein sequence ID" value="EKX54283.1"/>
    <property type="molecule type" value="Genomic_DNA"/>
</dbReference>
<dbReference type="OrthoDB" id="19861at2759"/>
<dbReference type="KEGG" id="gtt:GUITHDRAFT_99761"/>
<keyword evidence="3" id="KW-1185">Reference proteome</keyword>
<dbReference type="AlphaFoldDB" id="L1K1R3"/>
<dbReference type="Proteomes" id="UP000011087">
    <property type="component" value="Unassembled WGS sequence"/>
</dbReference>
<reference evidence="2" key="3">
    <citation type="submission" date="2015-06" db="UniProtKB">
        <authorList>
            <consortium name="EnsemblProtists"/>
        </authorList>
    </citation>
    <scope>IDENTIFICATION</scope>
</reference>
<dbReference type="RefSeq" id="XP_005841263.1">
    <property type="nucleotide sequence ID" value="XM_005841206.1"/>
</dbReference>
<evidence type="ECO:0000313" key="1">
    <source>
        <dbReference type="EMBL" id="EKX54283.1"/>
    </source>
</evidence>
<name>L1K1R3_GUITC</name>
<evidence type="ECO:0000313" key="3">
    <source>
        <dbReference type="Proteomes" id="UP000011087"/>
    </source>
</evidence>
<protein>
    <submittedName>
        <fullName evidence="1 2">Uncharacterized protein</fullName>
    </submittedName>
</protein>
<gene>
    <name evidence="1" type="ORF">GUITHDRAFT_99761</name>
</gene>
<evidence type="ECO:0000313" key="2">
    <source>
        <dbReference type="EnsemblProtists" id="EKX54283"/>
    </source>
</evidence>
<reference evidence="3" key="2">
    <citation type="submission" date="2012-11" db="EMBL/GenBank/DDBJ databases">
        <authorList>
            <person name="Kuo A."/>
            <person name="Curtis B.A."/>
            <person name="Tanifuji G."/>
            <person name="Burki F."/>
            <person name="Gruber A."/>
            <person name="Irimia M."/>
            <person name="Maruyama S."/>
            <person name="Arias M.C."/>
            <person name="Ball S.G."/>
            <person name="Gile G.H."/>
            <person name="Hirakawa Y."/>
            <person name="Hopkins J.F."/>
            <person name="Rensing S.A."/>
            <person name="Schmutz J."/>
            <person name="Symeonidi A."/>
            <person name="Elias M."/>
            <person name="Eveleigh R.J."/>
            <person name="Herman E.K."/>
            <person name="Klute M.J."/>
            <person name="Nakayama T."/>
            <person name="Obornik M."/>
            <person name="Reyes-Prieto A."/>
            <person name="Armbrust E.V."/>
            <person name="Aves S.J."/>
            <person name="Beiko R.G."/>
            <person name="Coutinho P."/>
            <person name="Dacks J.B."/>
            <person name="Durnford D.G."/>
            <person name="Fast N.M."/>
            <person name="Green B.R."/>
            <person name="Grisdale C."/>
            <person name="Hempe F."/>
            <person name="Henrissat B."/>
            <person name="Hoppner M.P."/>
            <person name="Ishida K.-I."/>
            <person name="Kim E."/>
            <person name="Koreny L."/>
            <person name="Kroth P.G."/>
            <person name="Liu Y."/>
            <person name="Malik S.-B."/>
            <person name="Maier U.G."/>
            <person name="McRose D."/>
            <person name="Mock T."/>
            <person name="Neilson J.A."/>
            <person name="Onodera N.T."/>
            <person name="Poole A.M."/>
            <person name="Pritham E.J."/>
            <person name="Richards T.A."/>
            <person name="Rocap G."/>
            <person name="Roy S.W."/>
            <person name="Sarai C."/>
            <person name="Schaack S."/>
            <person name="Shirato S."/>
            <person name="Slamovits C.H."/>
            <person name="Spencer D.F."/>
            <person name="Suzuki S."/>
            <person name="Worden A.Z."/>
            <person name="Zauner S."/>
            <person name="Barry K."/>
            <person name="Bell C."/>
            <person name="Bharti A.K."/>
            <person name="Crow J.A."/>
            <person name="Grimwood J."/>
            <person name="Kramer R."/>
            <person name="Lindquist E."/>
            <person name="Lucas S."/>
            <person name="Salamov A."/>
            <person name="McFadden G.I."/>
            <person name="Lane C.E."/>
            <person name="Keeling P.J."/>
            <person name="Gray M.W."/>
            <person name="Grigoriev I.V."/>
            <person name="Archibald J.M."/>
        </authorList>
    </citation>
    <scope>NUCLEOTIDE SEQUENCE</scope>
    <source>
        <strain evidence="3">CCMP2712</strain>
    </source>
</reference>
<dbReference type="EnsemblProtists" id="EKX54283">
    <property type="protein sequence ID" value="EKX54283"/>
    <property type="gene ID" value="GUITHDRAFT_99761"/>
</dbReference>
<organism evidence="1">
    <name type="scientific">Guillardia theta (strain CCMP2712)</name>
    <name type="common">Cryptophyte</name>
    <dbReference type="NCBI Taxonomy" id="905079"/>
    <lineage>
        <taxon>Eukaryota</taxon>
        <taxon>Cryptophyceae</taxon>
        <taxon>Pyrenomonadales</taxon>
        <taxon>Geminigeraceae</taxon>
        <taxon>Guillardia</taxon>
    </lineage>
</organism>
<dbReference type="PaxDb" id="55529-EKX54283"/>
<sequence length="183" mass="20754">MQAANVHPSNSFRPISTTAHEQCTVVLCDICAGIVTKLHHEGAVKDLILKASQTFYEFPKSYGAMKDMVITYNTYCKPKARNFPCMDALSLSKSGVLYMFQMTGAGKHPIKLEPLYQILKALRVKNTIESVCFVFVLPEHLERKRSRRRAQSFKFEGSIPKELAEYNLTQYSMVLSKRVAIKV</sequence>
<dbReference type="HOGENOM" id="CLU_126834_0_0_1"/>
<proteinExistence type="predicted"/>
<reference evidence="1 3" key="1">
    <citation type="journal article" date="2012" name="Nature">
        <title>Algal genomes reveal evolutionary mosaicism and the fate of nucleomorphs.</title>
        <authorList>
            <consortium name="DOE Joint Genome Institute"/>
            <person name="Curtis B.A."/>
            <person name="Tanifuji G."/>
            <person name="Burki F."/>
            <person name="Gruber A."/>
            <person name="Irimia M."/>
            <person name="Maruyama S."/>
            <person name="Arias M.C."/>
            <person name="Ball S.G."/>
            <person name="Gile G.H."/>
            <person name="Hirakawa Y."/>
            <person name="Hopkins J.F."/>
            <person name="Kuo A."/>
            <person name="Rensing S.A."/>
            <person name="Schmutz J."/>
            <person name="Symeonidi A."/>
            <person name="Elias M."/>
            <person name="Eveleigh R.J."/>
            <person name="Herman E.K."/>
            <person name="Klute M.J."/>
            <person name="Nakayama T."/>
            <person name="Obornik M."/>
            <person name="Reyes-Prieto A."/>
            <person name="Armbrust E.V."/>
            <person name="Aves S.J."/>
            <person name="Beiko R.G."/>
            <person name="Coutinho P."/>
            <person name="Dacks J.B."/>
            <person name="Durnford D.G."/>
            <person name="Fast N.M."/>
            <person name="Green B.R."/>
            <person name="Grisdale C.J."/>
            <person name="Hempel F."/>
            <person name="Henrissat B."/>
            <person name="Hoppner M.P."/>
            <person name="Ishida K."/>
            <person name="Kim E."/>
            <person name="Koreny L."/>
            <person name="Kroth P.G."/>
            <person name="Liu Y."/>
            <person name="Malik S.B."/>
            <person name="Maier U.G."/>
            <person name="McRose D."/>
            <person name="Mock T."/>
            <person name="Neilson J.A."/>
            <person name="Onodera N.T."/>
            <person name="Poole A.M."/>
            <person name="Pritham E.J."/>
            <person name="Richards T.A."/>
            <person name="Rocap G."/>
            <person name="Roy S.W."/>
            <person name="Sarai C."/>
            <person name="Schaack S."/>
            <person name="Shirato S."/>
            <person name="Slamovits C.H."/>
            <person name="Spencer D.F."/>
            <person name="Suzuki S."/>
            <person name="Worden A.Z."/>
            <person name="Zauner S."/>
            <person name="Barry K."/>
            <person name="Bell C."/>
            <person name="Bharti A.K."/>
            <person name="Crow J.A."/>
            <person name="Grimwood J."/>
            <person name="Kramer R."/>
            <person name="Lindquist E."/>
            <person name="Lucas S."/>
            <person name="Salamov A."/>
            <person name="McFadden G.I."/>
            <person name="Lane C.E."/>
            <person name="Keeling P.J."/>
            <person name="Gray M.W."/>
            <person name="Grigoriev I.V."/>
            <person name="Archibald J.M."/>
        </authorList>
    </citation>
    <scope>NUCLEOTIDE SEQUENCE</scope>
    <source>
        <strain evidence="1 3">CCMP2712</strain>
    </source>
</reference>
<accession>L1K1R3</accession>